<dbReference type="SUPFAM" id="SSF55035">
    <property type="entry name" value="NAD-binding domain of HMG-CoA reductase"/>
    <property type="match status" value="1"/>
</dbReference>
<dbReference type="PRINTS" id="PR00959">
    <property type="entry name" value="MEVGALKINASE"/>
</dbReference>
<evidence type="ECO:0000256" key="6">
    <source>
        <dbReference type="RuleBase" id="RU361219"/>
    </source>
</evidence>
<reference evidence="9 10" key="1">
    <citation type="submission" date="2014-12" db="EMBL/GenBank/DDBJ databases">
        <title>Genome assembly of Enhygromyxa salina DSM 15201.</title>
        <authorList>
            <person name="Sharma G."/>
            <person name="Subramanian S."/>
        </authorList>
    </citation>
    <scope>NUCLEOTIDE SEQUENCE [LARGE SCALE GENOMIC DNA]</scope>
    <source>
        <strain evidence="9 10">DSM 15201</strain>
    </source>
</reference>
<dbReference type="GO" id="GO:0005524">
    <property type="term" value="F:ATP binding"/>
    <property type="evidence" value="ECO:0007669"/>
    <property type="project" value="UniProtKB-KW"/>
</dbReference>
<sequence length="775" mass="81504">MMPMTPSNKGPTFGPVSAPGKAFLIGEYAVLEGHEAVVTAVDVRAHAHTPRDQHGERPDPGSPFVAAAVERVGAWLRAHDHELPPELRKLDTLPVVTTVGFTTGARKLGLGSSAAVTAAVVGWYLRAAGLDLNAPFVRQAAMGIAREAHTIAQEGRGSGADVATAVYGGTVRFALGGGVQPISLPSWLTIGFFDAGAPASTGSLVKAVEAGARRDRASYELAITELASASRRFQSALDEQAHAATAFGMIQEACAAHNEGLRGLQSVAKTSIMSERIETILGASQWAELAAKPSGAGGGDLVVVFARDSAQLDRVAVDLYHRYDIALVRKLETDAIGLRAESRPPVNSRIHGLFKRSVAQRREAVALATGLEPGRFDDANATALDEETADHMVENVVGFLALPLGIATNFCLNGRDYLVPMCVEEASVIAAASNAAKMIRAGGGFSGFSDPPWMIAQVQLVRVGHKPIDDVAEQVREAKQSLLELADDSHPRLLARGGGARGMEIRILDADTIVVHMLVDCRDAMGANLLNTVAEAIAPRLEQLSGWRSVLRILSNLADRRASHVSCRVPAAVLRANEIDGPLVAERIEEASRFAELDPYRATTHNKGIMNGVDAVVLATGNDWRAMEASAHAFAVKHGQYGPLATWRAVADEAGRTIALDGEISIPTAVGTVGGATRTHPTARLALDILGQPTGGELGLIMAAAGLASNLAALRALATEGIQRGHMSLHARTVAMAAGARGAEVESIAQRLIDVGEIKPERAEALLGQLRAGDD</sequence>
<dbReference type="PROSITE" id="PS50065">
    <property type="entry name" value="HMG_COA_REDUCTASE_4"/>
    <property type="match status" value="1"/>
</dbReference>
<evidence type="ECO:0000256" key="4">
    <source>
        <dbReference type="ARBA" id="ARBA00022840"/>
    </source>
</evidence>
<dbReference type="PROSITE" id="PS00318">
    <property type="entry name" value="HMG_COA_REDUCTASE_2"/>
    <property type="match status" value="1"/>
</dbReference>
<dbReference type="EMBL" id="JMCC02000066">
    <property type="protein sequence ID" value="KIG14818.1"/>
    <property type="molecule type" value="Genomic_DNA"/>
</dbReference>
<dbReference type="PROSITE" id="PS01192">
    <property type="entry name" value="HMG_COA_REDUCTASE_3"/>
    <property type="match status" value="1"/>
</dbReference>
<dbReference type="Gene3D" id="3.30.70.890">
    <property type="entry name" value="GHMP kinase, C-terminal domain"/>
    <property type="match status" value="1"/>
</dbReference>
<keyword evidence="6" id="KW-0520">NAD</keyword>
<keyword evidence="3" id="KW-0418">Kinase</keyword>
<dbReference type="InterPro" id="IPR014721">
    <property type="entry name" value="Ribsml_uS5_D2-typ_fold_subgr"/>
</dbReference>
<evidence type="ECO:0000259" key="7">
    <source>
        <dbReference type="Pfam" id="PF00288"/>
    </source>
</evidence>
<dbReference type="GO" id="GO:0140643">
    <property type="term" value="F:hydroxymethylglutaryl-CoA reductase (NADH) activity"/>
    <property type="evidence" value="ECO:0007669"/>
    <property type="project" value="UniProtKB-EC"/>
</dbReference>
<comment type="caution">
    <text evidence="9">The sequence shown here is derived from an EMBL/GenBank/DDBJ whole genome shotgun (WGS) entry which is preliminary data.</text>
</comment>
<keyword evidence="3" id="KW-0808">Transferase</keyword>
<dbReference type="SUPFAM" id="SSF54211">
    <property type="entry name" value="Ribosomal protein S5 domain 2-like"/>
    <property type="match status" value="1"/>
</dbReference>
<dbReference type="PANTHER" id="PTHR10572:SF24">
    <property type="entry name" value="3-HYDROXY-3-METHYLGLUTARYL-COENZYME A REDUCTASE"/>
    <property type="match status" value="1"/>
</dbReference>
<dbReference type="InterPro" id="IPR004553">
    <property type="entry name" value="HMG_CoA_Rdtase_bac-typ"/>
</dbReference>
<name>A0A0C1ZUT6_9BACT</name>
<dbReference type="PROSITE" id="PS00066">
    <property type="entry name" value="HMG_COA_REDUCTASE_1"/>
    <property type="match status" value="1"/>
</dbReference>
<comment type="catalytic activity">
    <reaction evidence="6">
        <text>(R)-mevalonate + 2 NAD(+) + CoA = (3S)-3-hydroxy-3-methylglutaryl-CoA + 2 NADH + 2 H(+)</text>
        <dbReference type="Rhea" id="RHEA:14833"/>
        <dbReference type="ChEBI" id="CHEBI:15378"/>
        <dbReference type="ChEBI" id="CHEBI:36464"/>
        <dbReference type="ChEBI" id="CHEBI:43074"/>
        <dbReference type="ChEBI" id="CHEBI:57287"/>
        <dbReference type="ChEBI" id="CHEBI:57540"/>
        <dbReference type="ChEBI" id="CHEBI:57945"/>
        <dbReference type="EC" id="1.1.1.88"/>
    </reaction>
</comment>
<keyword evidence="4" id="KW-0067">ATP-binding</keyword>
<evidence type="ECO:0000256" key="5">
    <source>
        <dbReference type="ARBA" id="ARBA00023002"/>
    </source>
</evidence>
<proteinExistence type="inferred from homology"/>
<dbReference type="Pfam" id="PF08544">
    <property type="entry name" value="GHMP_kinases_C"/>
    <property type="match status" value="1"/>
</dbReference>
<dbReference type="Pfam" id="PF00288">
    <property type="entry name" value="GHMP_kinases_N"/>
    <property type="match status" value="1"/>
</dbReference>
<dbReference type="InterPro" id="IPR013750">
    <property type="entry name" value="GHMP_kinase_C_dom"/>
</dbReference>
<protein>
    <recommendedName>
        <fullName evidence="6">3-hydroxy-3-methylglutaryl coenzyme A reductase</fullName>
        <shortName evidence="6">HMG-CoA reductase</shortName>
        <ecNumber evidence="6">1.1.1.88</ecNumber>
    </recommendedName>
</protein>
<evidence type="ECO:0000256" key="1">
    <source>
        <dbReference type="ARBA" id="ARBA00007661"/>
    </source>
</evidence>
<dbReference type="Gene3D" id="3.90.770.10">
    <property type="entry name" value="3-hydroxy-3-methylglutaryl-coenzyme A Reductase, Chain A, domain 2"/>
    <property type="match status" value="2"/>
</dbReference>
<dbReference type="Gene3D" id="3.30.230.10">
    <property type="match status" value="1"/>
</dbReference>
<dbReference type="InterPro" id="IPR009029">
    <property type="entry name" value="HMG_CoA_Rdtase_sub-bd_dom_sf"/>
</dbReference>
<dbReference type="InterPro" id="IPR036554">
    <property type="entry name" value="GHMP_kinase_C_sf"/>
</dbReference>
<evidence type="ECO:0000313" key="9">
    <source>
        <dbReference type="EMBL" id="KIG14818.1"/>
    </source>
</evidence>
<feature type="domain" description="GHMP kinase N-terminal" evidence="7">
    <location>
        <begin position="107"/>
        <end position="169"/>
    </location>
</feature>
<evidence type="ECO:0000256" key="3">
    <source>
        <dbReference type="ARBA" id="ARBA00022777"/>
    </source>
</evidence>
<dbReference type="Pfam" id="PF00368">
    <property type="entry name" value="HMG-CoA_red"/>
    <property type="match status" value="1"/>
</dbReference>
<dbReference type="NCBIfam" id="TIGR00532">
    <property type="entry name" value="HMG_CoA_R_NAD"/>
    <property type="match status" value="1"/>
</dbReference>
<comment type="pathway">
    <text evidence="6">Metabolic intermediate metabolism; (R)-mevalonate degradation; (S)-3-hydroxy-3-methylglutaryl-CoA from (R)-mevalonate: step 1/1.</text>
</comment>
<dbReference type="PANTHER" id="PTHR10572">
    <property type="entry name" value="3-HYDROXY-3-METHYLGLUTARYL-COENZYME A REDUCTASE"/>
    <property type="match status" value="1"/>
</dbReference>
<dbReference type="Gene3D" id="1.10.8.660">
    <property type="match status" value="1"/>
</dbReference>
<dbReference type="AlphaFoldDB" id="A0A0C1ZUT6"/>
<dbReference type="InterPro" id="IPR009023">
    <property type="entry name" value="HMG_CoA_Rdtase_NAD(P)-bd_sf"/>
</dbReference>
<dbReference type="InterPro" id="IPR002202">
    <property type="entry name" value="HMG_CoA_Rdtase"/>
</dbReference>
<dbReference type="GO" id="GO:0016301">
    <property type="term" value="F:kinase activity"/>
    <property type="evidence" value="ECO:0007669"/>
    <property type="project" value="UniProtKB-KW"/>
</dbReference>
<organism evidence="9 10">
    <name type="scientific">Enhygromyxa salina</name>
    <dbReference type="NCBI Taxonomy" id="215803"/>
    <lineage>
        <taxon>Bacteria</taxon>
        <taxon>Pseudomonadati</taxon>
        <taxon>Myxococcota</taxon>
        <taxon>Polyangia</taxon>
        <taxon>Nannocystales</taxon>
        <taxon>Nannocystaceae</taxon>
        <taxon>Enhygromyxa</taxon>
    </lineage>
</organism>
<feature type="domain" description="GHMP kinase C-terminal" evidence="8">
    <location>
        <begin position="248"/>
        <end position="319"/>
    </location>
</feature>
<dbReference type="InterPro" id="IPR023074">
    <property type="entry name" value="HMG_CoA_Rdtase_cat_sf"/>
</dbReference>
<dbReference type="SUPFAM" id="SSF56542">
    <property type="entry name" value="Substrate-binding domain of HMG-CoA reductase"/>
    <property type="match status" value="1"/>
</dbReference>
<keyword evidence="5 6" id="KW-0560">Oxidoreductase</keyword>
<gene>
    <name evidence="9" type="ORF">DB30_06404</name>
</gene>
<dbReference type="UniPathway" id="UPA00257">
    <property type="reaction ID" value="UER00367"/>
</dbReference>
<evidence type="ECO:0000313" key="10">
    <source>
        <dbReference type="Proteomes" id="UP000031599"/>
    </source>
</evidence>
<dbReference type="SUPFAM" id="SSF55060">
    <property type="entry name" value="GHMP Kinase, C-terminal domain"/>
    <property type="match status" value="1"/>
</dbReference>
<comment type="similarity">
    <text evidence="1 6">Belongs to the HMG-CoA reductase family.</text>
</comment>
<evidence type="ECO:0000256" key="2">
    <source>
        <dbReference type="ARBA" id="ARBA00022741"/>
    </source>
</evidence>
<evidence type="ECO:0000259" key="8">
    <source>
        <dbReference type="Pfam" id="PF08544"/>
    </source>
</evidence>
<dbReference type="GO" id="GO:0004420">
    <property type="term" value="F:hydroxymethylglutaryl-CoA reductase (NADPH) activity"/>
    <property type="evidence" value="ECO:0007669"/>
    <property type="project" value="InterPro"/>
</dbReference>
<keyword evidence="2" id="KW-0547">Nucleotide-binding</keyword>
<dbReference type="GO" id="GO:0015936">
    <property type="term" value="P:coenzyme A metabolic process"/>
    <property type="evidence" value="ECO:0007669"/>
    <property type="project" value="InterPro"/>
</dbReference>
<dbReference type="InterPro" id="IPR020568">
    <property type="entry name" value="Ribosomal_Su5_D2-typ_SF"/>
</dbReference>
<dbReference type="InterPro" id="IPR023076">
    <property type="entry name" value="HMG_CoA_Rdtase_CS"/>
</dbReference>
<dbReference type="Proteomes" id="UP000031599">
    <property type="component" value="Unassembled WGS sequence"/>
</dbReference>
<dbReference type="CDD" id="cd00644">
    <property type="entry name" value="HMG-CoA_reductase_classII"/>
    <property type="match status" value="1"/>
</dbReference>
<dbReference type="InterPro" id="IPR006204">
    <property type="entry name" value="GHMP_kinase_N_dom"/>
</dbReference>
<accession>A0A0C1ZUT6</accession>
<dbReference type="EC" id="1.1.1.88" evidence="6"/>